<reference evidence="2" key="1">
    <citation type="journal article" date="2010" name="Nature">
        <title>The sequence and de novo assembly of the giant panda genome.</title>
        <authorList>
            <person name="Li R."/>
            <person name="Fan W."/>
            <person name="Tian G."/>
            <person name="Zhu H."/>
            <person name="He L."/>
            <person name="Cai J."/>
            <person name="Huang Q."/>
            <person name="Cai Q."/>
            <person name="Li B."/>
            <person name="Bai Y."/>
            <person name="Zhang Z."/>
            <person name="Zhang Y."/>
            <person name="Wang W."/>
            <person name="Li J."/>
            <person name="Wei F."/>
            <person name="Li H."/>
            <person name="Jian M."/>
            <person name="Li J."/>
            <person name="Zhang Z."/>
            <person name="Nielsen R."/>
            <person name="Li D."/>
            <person name="Gu W."/>
            <person name="Yang Z."/>
            <person name="Xuan Z."/>
            <person name="Ryder O.A."/>
            <person name="Leung F.C."/>
            <person name="Zhou Y."/>
            <person name="Cao J."/>
            <person name="Sun X."/>
            <person name="Fu Y."/>
            <person name="Fang X."/>
            <person name="Guo X."/>
            <person name="Wang B."/>
            <person name="Hou R."/>
            <person name="Shen F."/>
            <person name="Mu B."/>
            <person name="Ni P."/>
            <person name="Lin R."/>
            <person name="Qian W."/>
            <person name="Wang G."/>
            <person name="Yu C."/>
            <person name="Nie W."/>
            <person name="Wang J."/>
            <person name="Wu Z."/>
            <person name="Liang H."/>
            <person name="Min J."/>
            <person name="Wu Q."/>
            <person name="Cheng S."/>
            <person name="Ruan J."/>
            <person name="Wang M."/>
            <person name="Shi Z."/>
            <person name="Wen M."/>
            <person name="Liu B."/>
            <person name="Ren X."/>
            <person name="Zheng H."/>
            <person name="Dong D."/>
            <person name="Cook K."/>
            <person name="Shan G."/>
            <person name="Zhang H."/>
            <person name="Kosiol C."/>
            <person name="Xie X."/>
            <person name="Lu Z."/>
            <person name="Zheng H."/>
            <person name="Li Y."/>
            <person name="Steiner C.C."/>
            <person name="Lam T.T."/>
            <person name="Lin S."/>
            <person name="Zhang Q."/>
            <person name="Li G."/>
            <person name="Tian J."/>
            <person name="Gong T."/>
            <person name="Liu H."/>
            <person name="Zhang D."/>
            <person name="Fang L."/>
            <person name="Ye C."/>
            <person name="Zhang J."/>
            <person name="Hu W."/>
            <person name="Xu A."/>
            <person name="Ren Y."/>
            <person name="Zhang G."/>
            <person name="Bruford M.W."/>
            <person name="Li Q."/>
            <person name="Ma L."/>
            <person name="Guo Y."/>
            <person name="An N."/>
            <person name="Hu Y."/>
            <person name="Zheng Y."/>
            <person name="Shi Y."/>
            <person name="Li Z."/>
            <person name="Liu Q."/>
            <person name="Chen Y."/>
            <person name="Zhao J."/>
            <person name="Qu N."/>
            <person name="Zhao S."/>
            <person name="Tian F."/>
            <person name="Wang X."/>
            <person name="Wang H."/>
            <person name="Xu L."/>
            <person name="Liu X."/>
            <person name="Vinar T."/>
            <person name="Wang Y."/>
            <person name="Lam T.W."/>
            <person name="Yiu S.M."/>
            <person name="Liu S."/>
            <person name="Zhang H."/>
            <person name="Li D."/>
            <person name="Huang Y."/>
            <person name="Wang X."/>
            <person name="Yang G."/>
            <person name="Jiang Z."/>
            <person name="Wang J."/>
            <person name="Qin N."/>
            <person name="Li L."/>
            <person name="Li J."/>
            <person name="Bolund L."/>
            <person name="Kristiansen K."/>
            <person name="Wong G.K."/>
            <person name="Olson M."/>
            <person name="Zhang X."/>
            <person name="Li S."/>
            <person name="Yang H."/>
            <person name="Wang J."/>
            <person name="Wang J."/>
        </authorList>
    </citation>
    <scope>NUCLEOTIDE SEQUENCE [LARGE SCALE GENOMIC DNA]</scope>
</reference>
<organism evidence="2">
    <name type="scientific">Ailuropoda melanoleuca</name>
    <name type="common">Giant panda</name>
    <dbReference type="NCBI Taxonomy" id="9646"/>
    <lineage>
        <taxon>Eukaryota</taxon>
        <taxon>Metazoa</taxon>
        <taxon>Chordata</taxon>
        <taxon>Craniata</taxon>
        <taxon>Vertebrata</taxon>
        <taxon>Euteleostomi</taxon>
        <taxon>Mammalia</taxon>
        <taxon>Eutheria</taxon>
        <taxon>Laurasiatheria</taxon>
        <taxon>Carnivora</taxon>
        <taxon>Caniformia</taxon>
        <taxon>Ursidae</taxon>
        <taxon>Ailuropoda</taxon>
    </lineage>
</organism>
<feature type="non-terminal residue" evidence="2">
    <location>
        <position position="127"/>
    </location>
</feature>
<dbReference type="Gene3D" id="2.60.120.200">
    <property type="match status" value="1"/>
</dbReference>
<gene>
    <name evidence="2" type="ORF">PANDA_000961</name>
</gene>
<evidence type="ECO:0000313" key="2">
    <source>
        <dbReference type="EMBL" id="EFB26367.1"/>
    </source>
</evidence>
<dbReference type="SUPFAM" id="SSF49899">
    <property type="entry name" value="Concanavalin A-like lectins/glucanases"/>
    <property type="match status" value="1"/>
</dbReference>
<dbReference type="PANTHER" id="PTHR23282">
    <property type="entry name" value="APICAL ENDOSOMAL GLYCOPROTEIN PRECURSOR"/>
    <property type="match status" value="1"/>
</dbReference>
<evidence type="ECO:0000259" key="1">
    <source>
        <dbReference type="PROSITE" id="PS50060"/>
    </source>
</evidence>
<dbReference type="PROSITE" id="PS50060">
    <property type="entry name" value="MAM_2"/>
    <property type="match status" value="1"/>
</dbReference>
<dbReference type="CDD" id="cd06263">
    <property type="entry name" value="MAM"/>
    <property type="match status" value="1"/>
</dbReference>
<feature type="non-terminal residue" evidence="2">
    <location>
        <position position="1"/>
    </location>
</feature>
<dbReference type="InParanoid" id="D2GW14"/>
<dbReference type="InterPro" id="IPR000998">
    <property type="entry name" value="MAM_dom"/>
</dbReference>
<dbReference type="InterPro" id="IPR013320">
    <property type="entry name" value="ConA-like_dom_sf"/>
</dbReference>
<dbReference type="PANTHER" id="PTHR23282:SF101">
    <property type="entry name" value="MAM DOMAIN-CONTAINING PROTEIN"/>
    <property type="match status" value="1"/>
</dbReference>
<dbReference type="Pfam" id="PF00629">
    <property type="entry name" value="MAM"/>
    <property type="match status" value="1"/>
</dbReference>
<feature type="domain" description="MAM" evidence="1">
    <location>
        <begin position="7"/>
        <end position="127"/>
    </location>
</feature>
<accession>D2GW14</accession>
<dbReference type="EMBL" id="GL192355">
    <property type="protein sequence ID" value="EFB26367.1"/>
    <property type="molecule type" value="Genomic_DNA"/>
</dbReference>
<protein>
    <recommendedName>
        <fullName evidence="1">MAM domain-containing protein</fullName>
    </recommendedName>
</protein>
<dbReference type="InterPro" id="IPR051560">
    <property type="entry name" value="MAM_domain-containing"/>
</dbReference>
<dbReference type="AlphaFoldDB" id="D2GW14"/>
<dbReference type="GO" id="GO:0016020">
    <property type="term" value="C:membrane"/>
    <property type="evidence" value="ECO:0007669"/>
    <property type="project" value="InterPro"/>
</dbReference>
<sequence>HYTSTAGSCNFETTSGNWTTACGLTQDDLGWAIGTRIPVEALNPDFDHTPGNGQHFLYINSSRPQEGHTARISTSQYFPASLGMCTVRFWFYMVDPRSMGVLKVYTIEESGLNILVWSVIGNKRTGW</sequence>
<proteinExistence type="predicted"/>
<name>D2GW14_AILME</name>